<dbReference type="NCBIfam" id="NF008758">
    <property type="entry name" value="PRK11789.1"/>
    <property type="match status" value="1"/>
</dbReference>
<comment type="subcellular location">
    <subcellularLocation>
        <location evidence="3">Cytoplasm</location>
    </subcellularLocation>
</comment>
<keyword evidence="9" id="KW-0862">Zinc</keyword>
<comment type="similarity">
    <text evidence="4">Belongs to the N-acetylmuramoyl-L-alanine amidase 2 family.</text>
</comment>
<evidence type="ECO:0000313" key="15">
    <source>
        <dbReference type="Proteomes" id="UP000242847"/>
    </source>
</evidence>
<evidence type="ECO:0000313" key="14">
    <source>
        <dbReference type="EMBL" id="ONM45358.1"/>
    </source>
</evidence>
<dbReference type="InterPro" id="IPR002502">
    <property type="entry name" value="Amidase_domain"/>
</dbReference>
<dbReference type="SMART" id="SM00644">
    <property type="entry name" value="Ami_2"/>
    <property type="match status" value="1"/>
</dbReference>
<evidence type="ECO:0000256" key="6">
    <source>
        <dbReference type="ARBA" id="ARBA00022490"/>
    </source>
</evidence>
<gene>
    <name evidence="14" type="ORF">BXT89_02745</name>
</gene>
<keyword evidence="7" id="KW-0479">Metal-binding</keyword>
<evidence type="ECO:0000256" key="10">
    <source>
        <dbReference type="ARBA" id="ARBA00023316"/>
    </source>
</evidence>
<evidence type="ECO:0000259" key="13">
    <source>
        <dbReference type="SMART" id="SM00644"/>
    </source>
</evidence>
<evidence type="ECO:0000256" key="11">
    <source>
        <dbReference type="ARBA" id="ARBA00039257"/>
    </source>
</evidence>
<evidence type="ECO:0000256" key="5">
    <source>
        <dbReference type="ARBA" id="ARBA00011901"/>
    </source>
</evidence>
<protein>
    <recommendedName>
        <fullName evidence="11">1,6-anhydro-N-acetylmuramyl-L-alanine amidase AmpD</fullName>
        <ecNumber evidence="5">3.5.1.28</ecNumber>
    </recommendedName>
    <alternativeName>
        <fullName evidence="12">N-acetylmuramoyl-L-alanine amidase</fullName>
    </alternativeName>
</protein>
<evidence type="ECO:0000256" key="8">
    <source>
        <dbReference type="ARBA" id="ARBA00022801"/>
    </source>
</evidence>
<dbReference type="GO" id="GO:0009253">
    <property type="term" value="P:peptidoglycan catabolic process"/>
    <property type="evidence" value="ECO:0007669"/>
    <property type="project" value="InterPro"/>
</dbReference>
<reference evidence="14 15" key="1">
    <citation type="submission" date="2017-01" db="EMBL/GenBank/DDBJ databases">
        <title>Draft genome sequence of Pseudomonas pachastrellae type strain CCUG 46540T from a deep sea.</title>
        <authorList>
            <person name="Gomila M."/>
            <person name="Mulet M."/>
            <person name="Lalucat J."/>
            <person name="Garcia-Valdes E."/>
        </authorList>
    </citation>
    <scope>NUCLEOTIDE SEQUENCE [LARGE SCALE GENOMIC DNA]</scope>
    <source>
        <strain evidence="14 15">CCUG 46540</strain>
    </source>
</reference>
<name>A0A1S8DIX9_9GAMM</name>
<dbReference type="OrthoDB" id="9794842at2"/>
<dbReference type="EMBL" id="MUBC01000004">
    <property type="protein sequence ID" value="ONM45358.1"/>
    <property type="molecule type" value="Genomic_DNA"/>
</dbReference>
<sequence>MRVQDGWLDDVVRCPSAHCNERPHNEVSLLVIHNISLPPGQFGGGYVQSFFRGQLDPAAHPYFAEIAALRVSAHFLIERDGAITQFVSCDERAWHAGASRHGGRDNCNDFSIGIELEGTDELPYTEEQYAALLSLTRALQQAYPAITNSRITGHEFIAPGRKTDPGAAFKWQRYLAALTTPKGT</sequence>
<dbReference type="SUPFAM" id="SSF55846">
    <property type="entry name" value="N-acetylmuramoyl-L-alanine amidase-like"/>
    <property type="match status" value="1"/>
</dbReference>
<evidence type="ECO:0000256" key="12">
    <source>
        <dbReference type="ARBA" id="ARBA00042615"/>
    </source>
</evidence>
<keyword evidence="15" id="KW-1185">Reference proteome</keyword>
<dbReference type="GO" id="GO:0005737">
    <property type="term" value="C:cytoplasm"/>
    <property type="evidence" value="ECO:0007669"/>
    <property type="project" value="UniProtKB-SubCell"/>
</dbReference>
<comment type="caution">
    <text evidence="14">The sequence shown here is derived from an EMBL/GenBank/DDBJ whole genome shotgun (WGS) entry which is preliminary data.</text>
</comment>
<dbReference type="FunFam" id="3.40.80.10:FF:000002">
    <property type="entry name" value="1,6-anhydro-N-acetylmuramyl-L-alanine amidase"/>
    <property type="match status" value="1"/>
</dbReference>
<dbReference type="CDD" id="cd06583">
    <property type="entry name" value="PGRP"/>
    <property type="match status" value="1"/>
</dbReference>
<keyword evidence="10" id="KW-0961">Cell wall biogenesis/degradation</keyword>
<keyword evidence="6" id="KW-0963">Cytoplasm</keyword>
<dbReference type="InterPro" id="IPR051206">
    <property type="entry name" value="NAMLAA_amidase_2"/>
</dbReference>
<evidence type="ECO:0000256" key="9">
    <source>
        <dbReference type="ARBA" id="ARBA00022833"/>
    </source>
</evidence>
<evidence type="ECO:0000256" key="7">
    <source>
        <dbReference type="ARBA" id="ARBA00022723"/>
    </source>
</evidence>
<dbReference type="GO" id="GO:0071555">
    <property type="term" value="P:cell wall organization"/>
    <property type="evidence" value="ECO:0007669"/>
    <property type="project" value="UniProtKB-KW"/>
</dbReference>
<dbReference type="PANTHER" id="PTHR30417:SF4">
    <property type="entry name" value="1,6-ANHYDRO-N-ACETYLMURAMYL-L-ALANINE AMIDASE AMPD"/>
    <property type="match status" value="1"/>
</dbReference>
<dbReference type="GO" id="GO:0046872">
    <property type="term" value="F:metal ion binding"/>
    <property type="evidence" value="ECO:0007669"/>
    <property type="project" value="UniProtKB-KW"/>
</dbReference>
<dbReference type="GO" id="GO:0008745">
    <property type="term" value="F:N-acetylmuramoyl-L-alanine amidase activity"/>
    <property type="evidence" value="ECO:0007669"/>
    <property type="project" value="UniProtKB-EC"/>
</dbReference>
<dbReference type="Proteomes" id="UP000242847">
    <property type="component" value="Unassembled WGS sequence"/>
</dbReference>
<evidence type="ECO:0000256" key="1">
    <source>
        <dbReference type="ARBA" id="ARBA00001561"/>
    </source>
</evidence>
<proteinExistence type="inferred from homology"/>
<dbReference type="RefSeq" id="WP_083724449.1">
    <property type="nucleotide sequence ID" value="NZ_FOUD01000001.1"/>
</dbReference>
<evidence type="ECO:0000256" key="4">
    <source>
        <dbReference type="ARBA" id="ARBA00007553"/>
    </source>
</evidence>
<comment type="cofactor">
    <cofactor evidence="2">
        <name>Zn(2+)</name>
        <dbReference type="ChEBI" id="CHEBI:29105"/>
    </cofactor>
</comment>
<dbReference type="AlphaFoldDB" id="A0A1S8DIX9"/>
<dbReference type="Pfam" id="PF01510">
    <property type="entry name" value="Amidase_2"/>
    <property type="match status" value="1"/>
</dbReference>
<comment type="catalytic activity">
    <reaction evidence="1">
        <text>Hydrolyzes the link between N-acetylmuramoyl residues and L-amino acid residues in certain cell-wall glycopeptides.</text>
        <dbReference type="EC" id="3.5.1.28"/>
    </reaction>
</comment>
<dbReference type="PANTHER" id="PTHR30417">
    <property type="entry name" value="N-ACETYLMURAMOYL-L-ALANINE AMIDASE AMID"/>
    <property type="match status" value="1"/>
</dbReference>
<feature type="domain" description="N-acetylmuramoyl-L-alanine amidase" evidence="13">
    <location>
        <begin position="16"/>
        <end position="166"/>
    </location>
</feature>
<dbReference type="InterPro" id="IPR036505">
    <property type="entry name" value="Amidase/PGRP_sf"/>
</dbReference>
<evidence type="ECO:0000256" key="2">
    <source>
        <dbReference type="ARBA" id="ARBA00001947"/>
    </source>
</evidence>
<keyword evidence="8" id="KW-0378">Hydrolase</keyword>
<evidence type="ECO:0000256" key="3">
    <source>
        <dbReference type="ARBA" id="ARBA00004496"/>
    </source>
</evidence>
<dbReference type="EC" id="3.5.1.28" evidence="5"/>
<dbReference type="Gene3D" id="3.40.80.10">
    <property type="entry name" value="Peptidoglycan recognition protein-like"/>
    <property type="match status" value="1"/>
</dbReference>
<dbReference type="GO" id="GO:0009254">
    <property type="term" value="P:peptidoglycan turnover"/>
    <property type="evidence" value="ECO:0007669"/>
    <property type="project" value="TreeGrafter"/>
</dbReference>
<accession>A0A1S8DIX9</accession>
<organism evidence="14 15">
    <name type="scientific">Halopseudomonas pachastrellae</name>
    <dbReference type="NCBI Taxonomy" id="254161"/>
    <lineage>
        <taxon>Bacteria</taxon>
        <taxon>Pseudomonadati</taxon>
        <taxon>Pseudomonadota</taxon>
        <taxon>Gammaproteobacteria</taxon>
        <taxon>Pseudomonadales</taxon>
        <taxon>Pseudomonadaceae</taxon>
        <taxon>Halopseudomonas</taxon>
    </lineage>
</organism>
<dbReference type="STRING" id="254161.SAMN05216256_101208"/>